<dbReference type="EC" id="6.3.5.7" evidence="2"/>
<dbReference type="EC" id="6.3.5.6" evidence="2"/>
<dbReference type="Pfam" id="PF01425">
    <property type="entry name" value="Amidase"/>
    <property type="match status" value="1"/>
</dbReference>
<feature type="domain" description="Amidase" evidence="1">
    <location>
        <begin position="28"/>
        <end position="450"/>
    </location>
</feature>
<dbReference type="GO" id="GO:0050566">
    <property type="term" value="F:asparaginyl-tRNA synthase (glutamine-hydrolyzing) activity"/>
    <property type="evidence" value="ECO:0007669"/>
    <property type="project" value="UniProtKB-EC"/>
</dbReference>
<dbReference type="PROSITE" id="PS00571">
    <property type="entry name" value="AMIDASES"/>
    <property type="match status" value="1"/>
</dbReference>
<dbReference type="InterPro" id="IPR023631">
    <property type="entry name" value="Amidase_dom"/>
</dbReference>
<dbReference type="SUPFAM" id="SSF75304">
    <property type="entry name" value="Amidase signature (AS) enzymes"/>
    <property type="match status" value="1"/>
</dbReference>
<sequence>MSDTTFPRTIADAATALRDGSLTSVQLAQHSIDQANKLDDKVGVYIARYDETMLEEAAKADAVLASGDEVRPLHGIPLGIKDIITTREGVTTAQSIVLDRSWGNGDAVVVARLREAGGLISGKLTTMEYACGVPDEAMPFPICRNPWDLDRWSGGSSSGTGSGIASDIFLGGLGTDTGGSIRIPAMFCGVSGLMPTSGRVPKSGCVPLGYSLDHIGPLARSARDCATMLSALAGYDASDATAIDTPVDDYVGALTGDLTGLTIGVDVTSGADNAPYVDPNLVPALEAAVAALRARGATVVELALPLFEEAIGMLWPINAGESFAYHMPDAQSRLQDYSFGVRAALAGGVMFSAADYVQAQRGRRVVQKAMRDEVFSKVDLVLTPAAFQGAISLAEMGPQNDIHTWFRAVNTPFWDLTGHPVISVPVGFTHDGLPLAMQLAGRPFQEATVLRAADAFQLDTNWHLRVPEIAK</sequence>
<dbReference type="Proteomes" id="UP000755585">
    <property type="component" value="Unassembled WGS sequence"/>
</dbReference>
<gene>
    <name evidence="2" type="ORF">JOF29_004104</name>
</gene>
<keyword evidence="3" id="KW-1185">Reference proteome</keyword>
<evidence type="ECO:0000313" key="3">
    <source>
        <dbReference type="Proteomes" id="UP000755585"/>
    </source>
</evidence>
<dbReference type="PANTHER" id="PTHR11895:SF176">
    <property type="entry name" value="AMIDASE AMID-RELATED"/>
    <property type="match status" value="1"/>
</dbReference>
<dbReference type="InterPro" id="IPR000120">
    <property type="entry name" value="Amidase"/>
</dbReference>
<dbReference type="InterPro" id="IPR036928">
    <property type="entry name" value="AS_sf"/>
</dbReference>
<dbReference type="Gene3D" id="3.90.1300.10">
    <property type="entry name" value="Amidase signature (AS) domain"/>
    <property type="match status" value="1"/>
</dbReference>
<name>A0ABS4UN70_9ACTN</name>
<proteinExistence type="predicted"/>
<accession>A0ABS4UN70</accession>
<evidence type="ECO:0000313" key="2">
    <source>
        <dbReference type="EMBL" id="MBP2353021.1"/>
    </source>
</evidence>
<reference evidence="2 3" key="1">
    <citation type="submission" date="2021-03" db="EMBL/GenBank/DDBJ databases">
        <title>Sequencing the genomes of 1000 actinobacteria strains.</title>
        <authorList>
            <person name="Klenk H.-P."/>
        </authorList>
    </citation>
    <scope>NUCLEOTIDE SEQUENCE [LARGE SCALE GENOMIC DNA]</scope>
    <source>
        <strain evidence="2 3">DSM 18824</strain>
    </source>
</reference>
<dbReference type="EMBL" id="JAGINT010000001">
    <property type="protein sequence ID" value="MBP2353021.1"/>
    <property type="molecule type" value="Genomic_DNA"/>
</dbReference>
<dbReference type="RefSeq" id="WP_209695684.1">
    <property type="nucleotide sequence ID" value="NZ_BAAAVU010000006.1"/>
</dbReference>
<organism evidence="2 3">
    <name type="scientific">Kribbella aluminosa</name>
    <dbReference type="NCBI Taxonomy" id="416017"/>
    <lineage>
        <taxon>Bacteria</taxon>
        <taxon>Bacillati</taxon>
        <taxon>Actinomycetota</taxon>
        <taxon>Actinomycetes</taxon>
        <taxon>Propionibacteriales</taxon>
        <taxon>Kribbellaceae</taxon>
        <taxon>Kribbella</taxon>
    </lineage>
</organism>
<dbReference type="GO" id="GO:0050567">
    <property type="term" value="F:glutaminyl-tRNA synthase (glutamine-hydrolyzing) activity"/>
    <property type="evidence" value="ECO:0007669"/>
    <property type="project" value="UniProtKB-EC"/>
</dbReference>
<dbReference type="PANTHER" id="PTHR11895">
    <property type="entry name" value="TRANSAMIDASE"/>
    <property type="match status" value="1"/>
</dbReference>
<evidence type="ECO:0000259" key="1">
    <source>
        <dbReference type="Pfam" id="PF01425"/>
    </source>
</evidence>
<protein>
    <submittedName>
        <fullName evidence="2">Aspartyl-tRNA(Asn)/glutamyl-tRNA(Gln) amidotransferase subunit A</fullName>
        <ecNumber evidence="2">6.3.5.6</ecNumber>
        <ecNumber evidence="2">6.3.5.7</ecNumber>
    </submittedName>
</protein>
<dbReference type="InterPro" id="IPR020556">
    <property type="entry name" value="Amidase_CS"/>
</dbReference>
<comment type="caution">
    <text evidence="2">The sequence shown here is derived from an EMBL/GenBank/DDBJ whole genome shotgun (WGS) entry which is preliminary data.</text>
</comment>
<keyword evidence="2" id="KW-0436">Ligase</keyword>